<dbReference type="InterPro" id="IPR000408">
    <property type="entry name" value="Reg_chr_condens"/>
</dbReference>
<evidence type="ECO:0000313" key="3">
    <source>
        <dbReference type="EMBL" id="EHQ91193.1"/>
    </source>
</evidence>
<dbReference type="HOGENOM" id="CLU_390687_0_0_9"/>
<feature type="domain" description="RCC1-like" evidence="2">
    <location>
        <begin position="159"/>
        <end position="409"/>
    </location>
</feature>
<dbReference type="SUPFAM" id="SSF50985">
    <property type="entry name" value="RCC1/BLIP-II"/>
    <property type="match status" value="1"/>
</dbReference>
<dbReference type="InterPro" id="IPR051210">
    <property type="entry name" value="Ub_ligase/GEF_domain"/>
</dbReference>
<dbReference type="EMBL" id="CM001441">
    <property type="protein sequence ID" value="EHQ91193.1"/>
    <property type="molecule type" value="Genomic_DNA"/>
</dbReference>
<dbReference type="Pfam" id="PF00415">
    <property type="entry name" value="RCC1"/>
    <property type="match status" value="1"/>
</dbReference>
<dbReference type="AlphaFoldDB" id="H5XXI7"/>
<dbReference type="PROSITE" id="PS00626">
    <property type="entry name" value="RCC1_2"/>
    <property type="match status" value="2"/>
</dbReference>
<accession>H5XXI7</accession>
<dbReference type="InterPro" id="IPR009091">
    <property type="entry name" value="RCC1/BLIP-II"/>
</dbReference>
<dbReference type="OrthoDB" id="27389at2"/>
<dbReference type="PROSITE" id="PS50012">
    <property type="entry name" value="RCC1_3"/>
    <property type="match status" value="6"/>
</dbReference>
<dbReference type="Pfam" id="PF04122">
    <property type="entry name" value="CW_binding_2"/>
    <property type="match status" value="3"/>
</dbReference>
<dbReference type="PANTHER" id="PTHR22870">
    <property type="entry name" value="REGULATOR OF CHROMOSOME CONDENSATION"/>
    <property type="match status" value="1"/>
</dbReference>
<dbReference type="PANTHER" id="PTHR22870:SF408">
    <property type="entry name" value="OS09G0560450 PROTEIN"/>
    <property type="match status" value="1"/>
</dbReference>
<dbReference type="Pfam" id="PF25390">
    <property type="entry name" value="WD40_RLD"/>
    <property type="match status" value="1"/>
</dbReference>
<sequence length="747" mass="78339">MIKPLRKTFLSLFSVLFLIGTILPASVVSYAKPAFAADAPVQTRGASLSTVSAGMFHSLTLSSDGTVWAWGDNSEGQLGNNQSELPDSSTPVQASDLTNVVAVAAGGAHSLALKNDGTVWGWGNNEFGQAGFGKIELIAGGPDFYMPEQYLKSYTPLQVQGLTDVIAIAAGMDYSLALKADGTIWSWGSSQNGQLGNPSGKGLFTNIPAKVVVDTNGQALTGITKISAGSAFALALKDDGTVWTWGGLLVDEEGVHNVTSAAIQVHSLTDVINISAGYNHSLALKSDGTVWGWGKNDLFQLGDRDTQQSWNTPLQISGINNVHSIVAGSYLSLVLKTDGTVWSWGGNLWGQLGDAVPFEQEPLSMNPVQVNELTNATALASGLGFVIARQSGGTIWAWGANSEGQLGNNTFGGPVVTGDIFNPDGTIISGVNSPVKSLIQAGSFETTSFTRLAGLDAMETSVKISREGWPDRASTAILATVVNFPDALAAAPLAHQYDAPVLLTESKQLTPSVEQELGRLKPSKIIIVGGTAVVSQEIEDLLKQTYEVTRLSGYDQYETAAEIAADLHTMNPEISGKAVIAYGGNFPDALAISSLAAYQGIPILLTEQAQLPAATKTALQDLNVTETIIVGGTAVVSSQVEAQLNGVKRYAGIDQYQTGIAIAKGLGNNFDTIYLATGDNFPDALAGSALAARTGSPIILVDKYLNSTAVTNFLIDHNLAVTDAAILGGTAVITPAVWEKITRFFML</sequence>
<dbReference type="RefSeq" id="WP_007786008.1">
    <property type="nucleotide sequence ID" value="NZ_CM001441.1"/>
</dbReference>
<dbReference type="Gene3D" id="2.130.10.30">
    <property type="entry name" value="Regulator of chromosome condensation 1/beta-lactamase-inhibitor protein II"/>
    <property type="match status" value="2"/>
</dbReference>
<name>H5XXI7_9FIRM</name>
<dbReference type="InterPro" id="IPR007253">
    <property type="entry name" value="Cell_wall-bd_2"/>
</dbReference>
<keyword evidence="1" id="KW-0677">Repeat</keyword>
<dbReference type="InterPro" id="IPR058923">
    <property type="entry name" value="RCC1-like_dom"/>
</dbReference>
<dbReference type="eggNOG" id="COG5184">
    <property type="taxonomic scope" value="Bacteria"/>
</dbReference>
<organism evidence="3 4">
    <name type="scientific">Desulfosporosinus youngiae DSM 17734</name>
    <dbReference type="NCBI Taxonomy" id="768710"/>
    <lineage>
        <taxon>Bacteria</taxon>
        <taxon>Bacillati</taxon>
        <taxon>Bacillota</taxon>
        <taxon>Clostridia</taxon>
        <taxon>Eubacteriales</taxon>
        <taxon>Desulfitobacteriaceae</taxon>
        <taxon>Desulfosporosinus</taxon>
    </lineage>
</organism>
<dbReference type="Proteomes" id="UP000005104">
    <property type="component" value="Chromosome"/>
</dbReference>
<gene>
    <name evidence="3" type="ORF">DesyoDRAFT_4236</name>
</gene>
<evidence type="ECO:0000313" key="4">
    <source>
        <dbReference type="Proteomes" id="UP000005104"/>
    </source>
</evidence>
<evidence type="ECO:0000256" key="1">
    <source>
        <dbReference type="ARBA" id="ARBA00022737"/>
    </source>
</evidence>
<dbReference type="eggNOG" id="COG2247">
    <property type="taxonomic scope" value="Bacteria"/>
</dbReference>
<dbReference type="PRINTS" id="PR00633">
    <property type="entry name" value="RCCNDNSATION"/>
</dbReference>
<protein>
    <submittedName>
        <fullName evidence="3">RCC1 domain-containing protein, alpha-tubulin suppressor</fullName>
    </submittedName>
</protein>
<reference evidence="3 4" key="1">
    <citation type="submission" date="2011-11" db="EMBL/GenBank/DDBJ databases">
        <title>The Noncontiguous Finished genome of Desulfosporosinus youngiae DSM 17734.</title>
        <authorList>
            <consortium name="US DOE Joint Genome Institute (JGI-PGF)"/>
            <person name="Lucas S."/>
            <person name="Han J."/>
            <person name="Lapidus A."/>
            <person name="Cheng J.-F."/>
            <person name="Goodwin L."/>
            <person name="Pitluck S."/>
            <person name="Peters L."/>
            <person name="Ovchinnikova G."/>
            <person name="Lu M."/>
            <person name="Land M.L."/>
            <person name="Hauser L."/>
            <person name="Pester M."/>
            <person name="Spring S."/>
            <person name="Ollivier B."/>
            <person name="Rattei T."/>
            <person name="Klenk H.-P."/>
            <person name="Wagner M."/>
            <person name="Loy A."/>
            <person name="Woyke T.J."/>
        </authorList>
    </citation>
    <scope>NUCLEOTIDE SEQUENCE [LARGE SCALE GENOMIC DNA]</scope>
    <source>
        <strain evidence="3 4">DSM 17734</strain>
    </source>
</reference>
<dbReference type="Gene3D" id="3.40.50.12090">
    <property type="match status" value="2"/>
</dbReference>
<dbReference type="STRING" id="768710.DesyoDRAFT_4236"/>
<proteinExistence type="predicted"/>
<keyword evidence="4" id="KW-1185">Reference proteome</keyword>
<evidence type="ECO:0000259" key="2">
    <source>
        <dbReference type="Pfam" id="PF25390"/>
    </source>
</evidence>